<dbReference type="EnsemblPlants" id="OMERI08G09980.1">
    <property type="protein sequence ID" value="OMERI08G09980.1"/>
    <property type="gene ID" value="OMERI08G09980"/>
</dbReference>
<protein>
    <submittedName>
        <fullName evidence="1">Uncharacterized protein</fullName>
    </submittedName>
</protein>
<dbReference type="HOGENOM" id="CLU_154148_0_0_1"/>
<proteinExistence type="predicted"/>
<sequence length="138" mass="15040">MTVTHRGRAAGIRAAAVGMTTNFERVHRSQPQEHPSIIDPMVAAAESGVDSPSQTLGVLLPYRFGSDNREQIHYCQPWEGLSLTDPAATARGGTDPPLLTSRAPLPHRFSDSDRARCRSTITGLKNVTPLRIRRQGEA</sequence>
<dbReference type="Proteomes" id="UP000008021">
    <property type="component" value="Chromosome 8"/>
</dbReference>
<reference evidence="1" key="1">
    <citation type="submission" date="2015-04" db="UniProtKB">
        <authorList>
            <consortium name="EnsemblPlants"/>
        </authorList>
    </citation>
    <scope>IDENTIFICATION</scope>
</reference>
<organism evidence="1">
    <name type="scientific">Oryza meridionalis</name>
    <dbReference type="NCBI Taxonomy" id="40149"/>
    <lineage>
        <taxon>Eukaryota</taxon>
        <taxon>Viridiplantae</taxon>
        <taxon>Streptophyta</taxon>
        <taxon>Embryophyta</taxon>
        <taxon>Tracheophyta</taxon>
        <taxon>Spermatophyta</taxon>
        <taxon>Magnoliopsida</taxon>
        <taxon>Liliopsida</taxon>
        <taxon>Poales</taxon>
        <taxon>Poaceae</taxon>
        <taxon>BOP clade</taxon>
        <taxon>Oryzoideae</taxon>
        <taxon>Oryzeae</taxon>
        <taxon>Oryzinae</taxon>
        <taxon>Oryza</taxon>
    </lineage>
</organism>
<name>A0A0E0EKP3_9ORYZ</name>
<evidence type="ECO:0000313" key="1">
    <source>
        <dbReference type="EnsemblPlants" id="OMERI08G09980.1"/>
    </source>
</evidence>
<dbReference type="AlphaFoldDB" id="A0A0E0EKP3"/>
<accession>A0A0E0EKP3</accession>
<dbReference type="Gramene" id="OMERI08G09980.1">
    <property type="protein sequence ID" value="OMERI08G09980.1"/>
    <property type="gene ID" value="OMERI08G09980"/>
</dbReference>
<reference evidence="1" key="2">
    <citation type="submission" date="2018-05" db="EMBL/GenBank/DDBJ databases">
        <title>OmerRS3 (Oryza meridionalis Reference Sequence Version 3).</title>
        <authorList>
            <person name="Zhang J."/>
            <person name="Kudrna D."/>
            <person name="Lee S."/>
            <person name="Talag J."/>
            <person name="Welchert J."/>
            <person name="Wing R.A."/>
        </authorList>
    </citation>
    <scope>NUCLEOTIDE SEQUENCE [LARGE SCALE GENOMIC DNA]</scope>
    <source>
        <strain evidence="1">cv. OR44</strain>
    </source>
</reference>
<keyword evidence="2" id="KW-1185">Reference proteome</keyword>
<evidence type="ECO:0000313" key="2">
    <source>
        <dbReference type="Proteomes" id="UP000008021"/>
    </source>
</evidence>